<accession>A0A4R2K9R7</accession>
<evidence type="ECO:0000256" key="3">
    <source>
        <dbReference type="ARBA" id="ARBA00022448"/>
    </source>
</evidence>
<dbReference type="PROSITE" id="PS00211">
    <property type="entry name" value="ABC_TRANSPORTER_1"/>
    <property type="match status" value="1"/>
</dbReference>
<dbReference type="GO" id="GO:0016887">
    <property type="term" value="F:ATP hydrolysis activity"/>
    <property type="evidence" value="ECO:0007669"/>
    <property type="project" value="InterPro"/>
</dbReference>
<dbReference type="PANTHER" id="PTHR43297">
    <property type="entry name" value="OLIGOPEPTIDE TRANSPORT ATP-BINDING PROTEIN APPD"/>
    <property type="match status" value="1"/>
</dbReference>
<dbReference type="Gene3D" id="3.40.50.300">
    <property type="entry name" value="P-loop containing nucleotide triphosphate hydrolases"/>
    <property type="match status" value="1"/>
</dbReference>
<dbReference type="CDD" id="cd03257">
    <property type="entry name" value="ABC_NikE_OppD_transporters"/>
    <property type="match status" value="1"/>
</dbReference>
<sequence length="273" mass="30501">MKTPVLKVENLFVTVKDQSGLNQVVKGISFVLNKGECLGILGESGSGKSITMKAIIGILDSSFSVSGEAIYNGKNLIGAPQKYLRKLRGQKITLVMQHPMACFDPLFSIEKQMKETLRTHTSMADDEMEKKLLDILNFMCIRQPDEVLKKYPHQLSGGMLQRVMIGLALVMDPDIIIADEPTTAIDAITQYEIIQEFLRIKNQRGKSIVFISHDIGVISAVADKVLVMNQGCVVDQGKLDEIIKNASDPYTRQLIRTRNKITQKYEESVKRSI</sequence>
<reference evidence="9 10" key="1">
    <citation type="submission" date="2019-03" db="EMBL/GenBank/DDBJ databases">
        <title>Genomic Encyclopedia of Type Strains, Phase IV (KMG-IV): sequencing the most valuable type-strain genomes for metagenomic binning, comparative biology and taxonomic classification.</title>
        <authorList>
            <person name="Goeker M."/>
        </authorList>
    </citation>
    <scope>NUCLEOTIDE SEQUENCE [LARGE SCALE GENOMIC DNA]</scope>
    <source>
        <strain evidence="9 10">DSM 102940</strain>
    </source>
</reference>
<protein>
    <submittedName>
        <fullName evidence="9">Nickel transport system ATP-binding protein</fullName>
    </submittedName>
</protein>
<dbReference type="SUPFAM" id="SSF52540">
    <property type="entry name" value="P-loop containing nucleoside triphosphate hydrolases"/>
    <property type="match status" value="1"/>
</dbReference>
<keyword evidence="3" id="KW-0813">Transport</keyword>
<dbReference type="OrthoDB" id="9806285at2"/>
<evidence type="ECO:0000313" key="9">
    <source>
        <dbReference type="EMBL" id="TCO68727.1"/>
    </source>
</evidence>
<evidence type="ECO:0000256" key="7">
    <source>
        <dbReference type="ARBA" id="ARBA00023136"/>
    </source>
</evidence>
<dbReference type="AlphaFoldDB" id="A0A4R2K9R7"/>
<dbReference type="PANTHER" id="PTHR43297:SF2">
    <property type="entry name" value="DIPEPTIDE TRANSPORT ATP-BINDING PROTEIN DPPD"/>
    <property type="match status" value="1"/>
</dbReference>
<organism evidence="9 10">
    <name type="scientific">Marinisporobacter balticus</name>
    <dbReference type="NCBI Taxonomy" id="2018667"/>
    <lineage>
        <taxon>Bacteria</taxon>
        <taxon>Bacillati</taxon>
        <taxon>Bacillota</taxon>
        <taxon>Clostridia</taxon>
        <taxon>Peptostreptococcales</taxon>
        <taxon>Thermotaleaceae</taxon>
        <taxon>Marinisporobacter</taxon>
    </lineage>
</organism>
<dbReference type="GO" id="GO:0005886">
    <property type="term" value="C:plasma membrane"/>
    <property type="evidence" value="ECO:0007669"/>
    <property type="project" value="UniProtKB-SubCell"/>
</dbReference>
<evidence type="ECO:0000256" key="5">
    <source>
        <dbReference type="ARBA" id="ARBA00022741"/>
    </source>
</evidence>
<dbReference type="InterPro" id="IPR027417">
    <property type="entry name" value="P-loop_NTPase"/>
</dbReference>
<evidence type="ECO:0000313" key="10">
    <source>
        <dbReference type="Proteomes" id="UP000294919"/>
    </source>
</evidence>
<dbReference type="InterPro" id="IPR017871">
    <property type="entry name" value="ABC_transporter-like_CS"/>
</dbReference>
<feature type="domain" description="ABC transporter" evidence="8">
    <location>
        <begin position="6"/>
        <end position="255"/>
    </location>
</feature>
<keyword evidence="7" id="KW-0472">Membrane</keyword>
<evidence type="ECO:0000256" key="6">
    <source>
        <dbReference type="ARBA" id="ARBA00022840"/>
    </source>
</evidence>
<dbReference type="PROSITE" id="PS50893">
    <property type="entry name" value="ABC_TRANSPORTER_2"/>
    <property type="match status" value="1"/>
</dbReference>
<keyword evidence="4" id="KW-1003">Cell membrane</keyword>
<keyword evidence="6 9" id="KW-0067">ATP-binding</keyword>
<evidence type="ECO:0000256" key="1">
    <source>
        <dbReference type="ARBA" id="ARBA00004202"/>
    </source>
</evidence>
<dbReference type="EMBL" id="SLWV01000041">
    <property type="protein sequence ID" value="TCO68727.1"/>
    <property type="molecule type" value="Genomic_DNA"/>
</dbReference>
<dbReference type="RefSeq" id="WP_132248090.1">
    <property type="nucleotide sequence ID" value="NZ_SLWV01000041.1"/>
</dbReference>
<dbReference type="Proteomes" id="UP000294919">
    <property type="component" value="Unassembled WGS sequence"/>
</dbReference>
<comment type="subcellular location">
    <subcellularLocation>
        <location evidence="1">Cell membrane</location>
        <topology evidence="1">Peripheral membrane protein</topology>
    </subcellularLocation>
</comment>
<dbReference type="Pfam" id="PF00005">
    <property type="entry name" value="ABC_tran"/>
    <property type="match status" value="1"/>
</dbReference>
<evidence type="ECO:0000259" key="8">
    <source>
        <dbReference type="PROSITE" id="PS50893"/>
    </source>
</evidence>
<keyword evidence="5" id="KW-0547">Nucleotide-binding</keyword>
<comment type="caution">
    <text evidence="9">The sequence shown here is derived from an EMBL/GenBank/DDBJ whole genome shotgun (WGS) entry which is preliminary data.</text>
</comment>
<evidence type="ECO:0000256" key="4">
    <source>
        <dbReference type="ARBA" id="ARBA00022475"/>
    </source>
</evidence>
<keyword evidence="10" id="KW-1185">Reference proteome</keyword>
<gene>
    <name evidence="9" type="ORF">EV214_1416</name>
</gene>
<comment type="similarity">
    <text evidence="2">Belongs to the ABC transporter superfamily.</text>
</comment>
<name>A0A4R2K9R7_9FIRM</name>
<evidence type="ECO:0000256" key="2">
    <source>
        <dbReference type="ARBA" id="ARBA00005417"/>
    </source>
</evidence>
<proteinExistence type="inferred from homology"/>
<dbReference type="GO" id="GO:0005524">
    <property type="term" value="F:ATP binding"/>
    <property type="evidence" value="ECO:0007669"/>
    <property type="project" value="UniProtKB-KW"/>
</dbReference>
<dbReference type="InterPro" id="IPR003439">
    <property type="entry name" value="ABC_transporter-like_ATP-bd"/>
</dbReference>
<dbReference type="SMART" id="SM00382">
    <property type="entry name" value="AAA"/>
    <property type="match status" value="1"/>
</dbReference>
<dbReference type="InterPro" id="IPR003593">
    <property type="entry name" value="AAA+_ATPase"/>
</dbReference>
<dbReference type="InterPro" id="IPR050388">
    <property type="entry name" value="ABC_Ni/Peptide_Import"/>
</dbReference>